<proteinExistence type="predicted"/>
<keyword evidence="2" id="KW-1185">Reference proteome</keyword>
<evidence type="ECO:0000313" key="2">
    <source>
        <dbReference type="Proteomes" id="UP000887564"/>
    </source>
</evidence>
<dbReference type="WBParaSite" id="PEQ_0000009801-mRNA-1">
    <property type="protein sequence ID" value="PEQ_0000009801-mRNA-1"/>
    <property type="gene ID" value="PEQ_0000009801"/>
</dbReference>
<reference evidence="3" key="1">
    <citation type="submission" date="2022-11" db="UniProtKB">
        <authorList>
            <consortium name="WormBaseParasite"/>
        </authorList>
    </citation>
    <scope>IDENTIFICATION</scope>
</reference>
<protein>
    <submittedName>
        <fullName evidence="3">Uncharacterized protein</fullName>
    </submittedName>
</protein>
<organism evidence="2 3">
    <name type="scientific">Parascaris equorum</name>
    <name type="common">Equine roundworm</name>
    <dbReference type="NCBI Taxonomy" id="6256"/>
    <lineage>
        <taxon>Eukaryota</taxon>
        <taxon>Metazoa</taxon>
        <taxon>Ecdysozoa</taxon>
        <taxon>Nematoda</taxon>
        <taxon>Chromadorea</taxon>
        <taxon>Rhabditida</taxon>
        <taxon>Spirurina</taxon>
        <taxon>Ascaridomorpha</taxon>
        <taxon>Ascaridoidea</taxon>
        <taxon>Ascarididae</taxon>
        <taxon>Parascaris</taxon>
    </lineage>
</organism>
<evidence type="ECO:0000313" key="3">
    <source>
        <dbReference type="WBParaSite" id="PEQ_0000009801-mRNA-1"/>
    </source>
</evidence>
<feature type="region of interest" description="Disordered" evidence="1">
    <location>
        <begin position="1"/>
        <end position="29"/>
    </location>
</feature>
<sequence>IVRDDRSSLSTKSRLFSRRGGDWGSSTADDGLPKDYKLKTLKTGSRRLDTVINRATGRSSSLVLHSSIHQFFTSMLFLGTTVHAMDPGNSH</sequence>
<dbReference type="AlphaFoldDB" id="A0A914REI9"/>
<accession>A0A914REI9</accession>
<dbReference type="Proteomes" id="UP000887564">
    <property type="component" value="Unplaced"/>
</dbReference>
<name>A0A914REI9_PAREQ</name>
<evidence type="ECO:0000256" key="1">
    <source>
        <dbReference type="SAM" id="MobiDB-lite"/>
    </source>
</evidence>